<sequence>MQEPSRPTASPERPERGASAARAFWQQRFAEVRAHTLRLASSLSAEDQCVQSMPDASPVKWHLAHTTWFFETVLLPRSPLAYQPFDASFAYLFNSYYEALGPRHPRPMRGLITRPSLAEVMAYRAHVDAALDEAIALADETTWETLRPILLLGLNHEQQHQELIATDVLHLLSCNPLLPAWQAPAPTQLRLAEDRHTGWIEMPGGIVDMGRDLPQDARGEHDDDFAFDNETPRHQVLLRPYAIADRLVSCADYLRFIEDGGYRTASLWLSDGWAAVQSNGWRHPAYWLASDDARLALQPQHGAAHTGPGWQVFGPHGLRPLDPGAAVAQLSFYEAAAYAEWAGARLPTEAEWEAAYDAPGIRGMTGEVWQWTRSSYDPYPGFRPLPGVAAEYNGKFMVGQVVLRGSSQATPPGHARPSYRNFFPPAARWQFSGLRLAKDL</sequence>
<dbReference type="Gene3D" id="3.90.1580.10">
    <property type="entry name" value="paralog of FGE (formylglycine-generating enzyme)"/>
    <property type="match status" value="2"/>
</dbReference>
<name>A0A857J0E0_9BURK</name>
<dbReference type="InterPro" id="IPR017806">
    <property type="entry name" value="EgtB"/>
</dbReference>
<dbReference type="InterPro" id="IPR042095">
    <property type="entry name" value="SUMF_sf"/>
</dbReference>
<dbReference type="PANTHER" id="PTHR23150:SF36">
    <property type="entry name" value="HERCYNINE OXYGENASE"/>
    <property type="match status" value="1"/>
</dbReference>
<dbReference type="InterPro" id="IPR034660">
    <property type="entry name" value="DinB/YfiT-like"/>
</dbReference>
<feature type="domain" description="DinB-like" evidence="5">
    <location>
        <begin position="29"/>
        <end position="164"/>
    </location>
</feature>
<proteinExistence type="predicted"/>
<dbReference type="InterPro" id="IPR005532">
    <property type="entry name" value="SUMF_dom"/>
</dbReference>
<dbReference type="PANTHER" id="PTHR23150">
    <property type="entry name" value="SULFATASE MODIFYING FACTOR 1, 2"/>
    <property type="match status" value="1"/>
</dbReference>
<evidence type="ECO:0000313" key="6">
    <source>
        <dbReference type="EMBL" id="QHI97334.1"/>
    </source>
</evidence>
<dbReference type="InterPro" id="IPR051043">
    <property type="entry name" value="Sulfatase_Mod_Factor_Kinase"/>
</dbReference>
<feature type="domain" description="Sulfatase-modifying factor enzyme-like" evidence="4">
    <location>
        <begin position="360"/>
        <end position="438"/>
    </location>
</feature>
<dbReference type="Pfam" id="PF03781">
    <property type="entry name" value="FGE-sulfatase"/>
    <property type="match status" value="3"/>
</dbReference>
<feature type="domain" description="Sulfatase-modifying factor enzyme-like" evidence="4">
    <location>
        <begin position="327"/>
        <end position="355"/>
    </location>
</feature>
<dbReference type="EMBL" id="CP047650">
    <property type="protein sequence ID" value="QHI97334.1"/>
    <property type="molecule type" value="Genomic_DNA"/>
</dbReference>
<dbReference type="RefSeq" id="WP_160550852.1">
    <property type="nucleotide sequence ID" value="NZ_CP047650.1"/>
</dbReference>
<evidence type="ECO:0000313" key="7">
    <source>
        <dbReference type="Proteomes" id="UP000464787"/>
    </source>
</evidence>
<keyword evidence="2" id="KW-0408">Iron</keyword>
<dbReference type="InterPro" id="IPR024775">
    <property type="entry name" value="DinB-like"/>
</dbReference>
<keyword evidence="7" id="KW-1185">Reference proteome</keyword>
<dbReference type="InterPro" id="IPR016187">
    <property type="entry name" value="CTDL_fold"/>
</dbReference>
<dbReference type="SUPFAM" id="SSF56436">
    <property type="entry name" value="C-type lectin-like"/>
    <property type="match status" value="1"/>
</dbReference>
<comment type="pathway">
    <text evidence="3">Amino-acid biosynthesis; ergothioneine biosynthesis.</text>
</comment>
<dbReference type="NCBIfam" id="TIGR03440">
    <property type="entry name" value="egtB_TIGR03440"/>
    <property type="match status" value="1"/>
</dbReference>
<evidence type="ECO:0000256" key="1">
    <source>
        <dbReference type="ARBA" id="ARBA00023002"/>
    </source>
</evidence>
<feature type="domain" description="Sulfatase-modifying factor enzyme-like" evidence="4">
    <location>
        <begin position="197"/>
        <end position="293"/>
    </location>
</feature>
<organism evidence="6 7">
    <name type="scientific">Xylophilus rhododendri</name>
    <dbReference type="NCBI Taxonomy" id="2697032"/>
    <lineage>
        <taxon>Bacteria</taxon>
        <taxon>Pseudomonadati</taxon>
        <taxon>Pseudomonadota</taxon>
        <taxon>Betaproteobacteria</taxon>
        <taxon>Burkholderiales</taxon>
        <taxon>Xylophilus</taxon>
    </lineage>
</organism>
<dbReference type="GO" id="GO:0052699">
    <property type="term" value="P:ergothioneine biosynthetic process"/>
    <property type="evidence" value="ECO:0007669"/>
    <property type="project" value="InterPro"/>
</dbReference>
<dbReference type="KEGG" id="xyk:GT347_04670"/>
<evidence type="ECO:0000259" key="5">
    <source>
        <dbReference type="Pfam" id="PF12867"/>
    </source>
</evidence>
<reference evidence="6 7" key="1">
    <citation type="submission" date="2020-01" db="EMBL/GenBank/DDBJ databases">
        <title>Genome sequencing of strain KACC 21265.</title>
        <authorList>
            <person name="Heo J."/>
            <person name="Kim S.-J."/>
            <person name="Kim J.-S."/>
            <person name="Hong S.-B."/>
            <person name="Kwon S.-W."/>
        </authorList>
    </citation>
    <scope>NUCLEOTIDE SEQUENCE [LARGE SCALE GENOMIC DNA]</scope>
    <source>
        <strain evidence="6 7">KACC 21265</strain>
    </source>
</reference>
<dbReference type="Pfam" id="PF12867">
    <property type="entry name" value="DinB_2"/>
    <property type="match status" value="1"/>
</dbReference>
<dbReference type="SUPFAM" id="SSF109854">
    <property type="entry name" value="DinB/YfiT-like putative metalloenzymes"/>
    <property type="match status" value="1"/>
</dbReference>
<accession>A0A857J0E0</accession>
<evidence type="ECO:0000256" key="2">
    <source>
        <dbReference type="ARBA" id="ARBA00023004"/>
    </source>
</evidence>
<protein>
    <submittedName>
        <fullName evidence="6">Ergothioneine biosynthesis protein EgtB</fullName>
    </submittedName>
</protein>
<evidence type="ECO:0000259" key="4">
    <source>
        <dbReference type="Pfam" id="PF03781"/>
    </source>
</evidence>
<dbReference type="Proteomes" id="UP000464787">
    <property type="component" value="Chromosome"/>
</dbReference>
<gene>
    <name evidence="6" type="primary">egtB</name>
    <name evidence="6" type="ORF">GT347_04670</name>
</gene>
<keyword evidence="1" id="KW-0560">Oxidoreductase</keyword>
<evidence type="ECO:0000256" key="3">
    <source>
        <dbReference type="ARBA" id="ARBA00037882"/>
    </source>
</evidence>
<dbReference type="AlphaFoldDB" id="A0A857J0E0"/>